<keyword evidence="1" id="KW-0472">Membrane</keyword>
<feature type="transmembrane region" description="Helical" evidence="1">
    <location>
        <begin position="21"/>
        <end position="44"/>
    </location>
</feature>
<keyword evidence="1" id="KW-0812">Transmembrane</keyword>
<dbReference type="PANTHER" id="PTHR37314:SF4">
    <property type="entry name" value="UPF0700 TRANSMEMBRANE PROTEIN YOAK"/>
    <property type="match status" value="1"/>
</dbReference>
<keyword evidence="1" id="KW-1133">Transmembrane helix</keyword>
<keyword evidence="3" id="KW-1185">Reference proteome</keyword>
<evidence type="ECO:0000256" key="1">
    <source>
        <dbReference type="SAM" id="Phobius"/>
    </source>
</evidence>
<dbReference type="RefSeq" id="WP_144308420.1">
    <property type="nucleotide sequence ID" value="NZ_VMNK01000003.1"/>
</dbReference>
<evidence type="ECO:0000313" key="2">
    <source>
        <dbReference type="EMBL" id="TVO58903.1"/>
    </source>
</evidence>
<feature type="transmembrane region" description="Helical" evidence="1">
    <location>
        <begin position="195"/>
        <end position="214"/>
    </location>
</feature>
<comment type="caution">
    <text evidence="2">The sequence shown here is derived from an EMBL/GenBank/DDBJ whole genome shotgun (WGS) entry which is preliminary data.</text>
</comment>
<dbReference type="InterPro" id="IPR010699">
    <property type="entry name" value="DUF1275"/>
</dbReference>
<dbReference type="Proteomes" id="UP000319502">
    <property type="component" value="Unassembled WGS sequence"/>
</dbReference>
<feature type="transmembrane region" description="Helical" evidence="1">
    <location>
        <begin position="127"/>
        <end position="147"/>
    </location>
</feature>
<protein>
    <submittedName>
        <fullName evidence="2">DUF1275 domain-containing protein</fullName>
    </submittedName>
</protein>
<dbReference type="EMBL" id="VMNK01000003">
    <property type="protein sequence ID" value="TVO58903.1"/>
    <property type="molecule type" value="Genomic_DNA"/>
</dbReference>
<dbReference type="PANTHER" id="PTHR37314">
    <property type="entry name" value="SLR0142 PROTEIN"/>
    <property type="match status" value="1"/>
</dbReference>
<sequence length="246" mass="26145">MPIHYARSLTSHSRSARTDKHLGLALAFVAGAANAGAFLAVQRYTSHMTGIVSSLADDIVLGEFGLALGALGAVLSFLAGAMVSTLMINFARRHALRSRYALPLLLEAALFLLFGLLGASLSTLKGLFVPVTVMLLCFTMGLQNAVITKLSGSVIRTTHLTGVITDLGIELGKLLYWNRASVHDEHAVLADRTRLATLAMLCLFFLVGGILGAFGFKHIGYLATVPLAGILIFLSAVPVLDDLRRA</sequence>
<dbReference type="AlphaFoldDB" id="A0A557R162"/>
<dbReference type="OrthoDB" id="270162at2"/>
<dbReference type="Pfam" id="PF06912">
    <property type="entry name" value="DUF1275"/>
    <property type="match status" value="1"/>
</dbReference>
<evidence type="ECO:0000313" key="3">
    <source>
        <dbReference type="Proteomes" id="UP000319502"/>
    </source>
</evidence>
<organism evidence="2 3">
    <name type="scientific">Denitromonas halophila</name>
    <dbReference type="NCBI Taxonomy" id="1629404"/>
    <lineage>
        <taxon>Bacteria</taxon>
        <taxon>Pseudomonadati</taxon>
        <taxon>Pseudomonadota</taxon>
        <taxon>Betaproteobacteria</taxon>
        <taxon>Rhodocyclales</taxon>
        <taxon>Zoogloeaceae</taxon>
        <taxon>Denitromonas</taxon>
    </lineage>
</organism>
<name>A0A557R162_9RHOO</name>
<feature type="transmembrane region" description="Helical" evidence="1">
    <location>
        <begin position="220"/>
        <end position="240"/>
    </location>
</feature>
<accession>A0A557R162</accession>
<reference evidence="2 3" key="1">
    <citation type="submission" date="2019-07" db="EMBL/GenBank/DDBJ databases">
        <title>The pathways for chlorine oxyanion respiration interact through the shared metabolite chlorate.</title>
        <authorList>
            <person name="Barnum T.P."/>
            <person name="Cheng Y."/>
            <person name="Hill K.A."/>
            <person name="Lucas L.N."/>
            <person name="Carlson H.K."/>
            <person name="Coates J.D."/>
        </authorList>
    </citation>
    <scope>NUCLEOTIDE SEQUENCE [LARGE SCALE GENOMIC DNA]</scope>
    <source>
        <strain evidence="2 3">SFB-3</strain>
    </source>
</reference>
<proteinExistence type="predicted"/>
<feature type="transmembrane region" description="Helical" evidence="1">
    <location>
        <begin position="100"/>
        <end position="121"/>
    </location>
</feature>
<gene>
    <name evidence="2" type="ORF">FHP91_04385</name>
</gene>
<feature type="transmembrane region" description="Helical" evidence="1">
    <location>
        <begin position="64"/>
        <end position="88"/>
    </location>
</feature>